<reference evidence="2" key="1">
    <citation type="journal article" date="2022" name="bioRxiv">
        <title>Genomics of Preaxostyla Flagellates Illuminates Evolutionary Transitions and the Path Towards Mitochondrial Loss.</title>
        <authorList>
            <person name="Novak L.V.F."/>
            <person name="Treitli S.C."/>
            <person name="Pyrih J."/>
            <person name="Halakuc P."/>
            <person name="Pipaliya S.V."/>
            <person name="Vacek V."/>
            <person name="Brzon O."/>
            <person name="Soukal P."/>
            <person name="Eme L."/>
            <person name="Dacks J.B."/>
            <person name="Karnkowska A."/>
            <person name="Elias M."/>
            <person name="Hampl V."/>
        </authorList>
    </citation>
    <scope>NUCLEOTIDE SEQUENCE</scope>
    <source>
        <strain evidence="2">RCP-MX</strain>
    </source>
</reference>
<proteinExistence type="predicted"/>
<keyword evidence="3" id="KW-1185">Reference proteome</keyword>
<dbReference type="InterPro" id="IPR006179">
    <property type="entry name" value="5_nucleotidase/apyrase"/>
</dbReference>
<dbReference type="SUPFAM" id="SSF55816">
    <property type="entry name" value="5'-nucleotidase (syn. UDP-sugar hydrolase), C-terminal domain"/>
    <property type="match status" value="1"/>
</dbReference>
<protein>
    <recommendedName>
        <fullName evidence="4">Calcineurin-like phosphoesterase domain-containing protein</fullName>
    </recommendedName>
</protein>
<dbReference type="PANTHER" id="PTHR11575:SF22">
    <property type="entry name" value="ADL392WP"/>
    <property type="match status" value="1"/>
</dbReference>
<dbReference type="SUPFAM" id="SSF56300">
    <property type="entry name" value="Metallo-dependent phosphatases"/>
    <property type="match status" value="1"/>
</dbReference>
<keyword evidence="1" id="KW-0732">Signal</keyword>
<evidence type="ECO:0000313" key="2">
    <source>
        <dbReference type="EMBL" id="KAJ4460616.1"/>
    </source>
</evidence>
<evidence type="ECO:0000256" key="1">
    <source>
        <dbReference type="SAM" id="SignalP"/>
    </source>
</evidence>
<accession>A0ABQ8UN74</accession>
<dbReference type="PANTHER" id="PTHR11575">
    <property type="entry name" value="5'-NUCLEOTIDASE-RELATED"/>
    <property type="match status" value="1"/>
</dbReference>
<feature type="chain" id="PRO_5046067746" description="Calcineurin-like phosphoesterase domain-containing protein" evidence="1">
    <location>
        <begin position="16"/>
        <end position="531"/>
    </location>
</feature>
<dbReference type="Gene3D" id="3.90.780.10">
    <property type="entry name" value="5'-Nucleotidase, C-terminal domain"/>
    <property type="match status" value="1"/>
</dbReference>
<organism evidence="2 3">
    <name type="scientific">Paratrimastix pyriformis</name>
    <dbReference type="NCBI Taxonomy" id="342808"/>
    <lineage>
        <taxon>Eukaryota</taxon>
        <taxon>Metamonada</taxon>
        <taxon>Preaxostyla</taxon>
        <taxon>Paratrimastigidae</taxon>
        <taxon>Paratrimastix</taxon>
    </lineage>
</organism>
<dbReference type="InterPro" id="IPR029052">
    <property type="entry name" value="Metallo-depent_PP-like"/>
</dbReference>
<sequence>MTPLCLFLFCAWAFAQVENTLDIPVLQITDVHGWINGHPRDLNKGNATLGDFQTLMDVYCADRDCITIDSGDQVEGTGYSDASNPPGSEIYPIFDQLGLTALTVGNHDLFDDRSSVWLHEHIAKGSSSRRPLPDHQHLPGRREDPFGTKRWHLVTLPHSQLRVLFLVGWMYNFDNLNTSLWKIVPPAALLADAALRTDIQAAKADLVVSCATSACAICSPPSRSCSPRAIRVFRQVKCPGADAQHHQPQELTQTLDPPPPSFSATDRPLFCGVLPHGQVGAIWQWSALPQGGLPIPTITQYLGSLVGADDIRDVTTPAGRKVARQIDEITARYQLDTVEASPHGSLSGRRRRAGGPWAACMDRTRVASGLYSDSNSLAYFWLHEVLPEVIRELVPHPGNTIAAYNTADSRADLPAGKLTRNDLYMVFPFDIPLWEAMMLHNLTRDQLYFAIEGSPMPSPVPAPPATNPHYALQVAYRDMDPTKGYDIVTAQYNIMRFVRALDSIGVHRVPDALGQTLFISFRDYLREHYKC</sequence>
<evidence type="ECO:0000313" key="3">
    <source>
        <dbReference type="Proteomes" id="UP001141327"/>
    </source>
</evidence>
<evidence type="ECO:0008006" key="4">
    <source>
        <dbReference type="Google" id="ProtNLM"/>
    </source>
</evidence>
<comment type="caution">
    <text evidence="2">The sequence shown here is derived from an EMBL/GenBank/DDBJ whole genome shotgun (WGS) entry which is preliminary data.</text>
</comment>
<feature type="signal peptide" evidence="1">
    <location>
        <begin position="1"/>
        <end position="15"/>
    </location>
</feature>
<dbReference type="EMBL" id="JAPMOS010000012">
    <property type="protein sequence ID" value="KAJ4460616.1"/>
    <property type="molecule type" value="Genomic_DNA"/>
</dbReference>
<gene>
    <name evidence="2" type="ORF">PAPYR_3259</name>
</gene>
<name>A0ABQ8UN74_9EUKA</name>
<dbReference type="InterPro" id="IPR036907">
    <property type="entry name" value="5'-Nucleotdase_C_sf"/>
</dbReference>
<dbReference type="Proteomes" id="UP001141327">
    <property type="component" value="Unassembled WGS sequence"/>
</dbReference>
<dbReference type="Gene3D" id="3.60.21.10">
    <property type="match status" value="1"/>
</dbReference>